<dbReference type="Gene3D" id="3.60.40.10">
    <property type="entry name" value="PPM-type phosphatase domain"/>
    <property type="match status" value="2"/>
</dbReference>
<dbReference type="PANTHER" id="PTHR47992">
    <property type="entry name" value="PROTEIN PHOSPHATASE"/>
    <property type="match status" value="1"/>
</dbReference>
<organism evidence="7 8">
    <name type="scientific">Acanthamoeba castellanii (strain ATCC 30010 / Neff)</name>
    <dbReference type="NCBI Taxonomy" id="1257118"/>
    <lineage>
        <taxon>Eukaryota</taxon>
        <taxon>Amoebozoa</taxon>
        <taxon>Discosea</taxon>
        <taxon>Longamoebia</taxon>
        <taxon>Centramoebida</taxon>
        <taxon>Acanthamoebidae</taxon>
        <taxon>Acanthamoeba</taxon>
    </lineage>
</organism>
<dbReference type="InterPro" id="IPR000222">
    <property type="entry name" value="PP2C_BS"/>
</dbReference>
<dbReference type="InterPro" id="IPR001932">
    <property type="entry name" value="PPM-type_phosphatase-like_dom"/>
</dbReference>
<dbReference type="Proteomes" id="UP000011083">
    <property type="component" value="Unassembled WGS sequence"/>
</dbReference>
<feature type="compositionally biased region" description="Basic and acidic residues" evidence="5">
    <location>
        <begin position="502"/>
        <end position="521"/>
    </location>
</feature>
<evidence type="ECO:0000256" key="3">
    <source>
        <dbReference type="ARBA" id="ARBA00022912"/>
    </source>
</evidence>
<reference evidence="7 8" key="1">
    <citation type="journal article" date="2013" name="Genome Biol.">
        <title>Genome of Acanthamoeba castellanii highlights extensive lateral gene transfer and early evolution of tyrosine kinase signaling.</title>
        <authorList>
            <person name="Clarke M."/>
            <person name="Lohan A.J."/>
            <person name="Liu B."/>
            <person name="Lagkouvardos I."/>
            <person name="Roy S."/>
            <person name="Zafar N."/>
            <person name="Bertelli C."/>
            <person name="Schilde C."/>
            <person name="Kianianmomeni A."/>
            <person name="Burglin T.R."/>
            <person name="Frech C."/>
            <person name="Turcotte B."/>
            <person name="Kopec K.O."/>
            <person name="Synnott J.M."/>
            <person name="Choo C."/>
            <person name="Paponov I."/>
            <person name="Finkler A."/>
            <person name="Soon Heng Tan C."/>
            <person name="Hutchins A.P."/>
            <person name="Weinmeier T."/>
            <person name="Rattei T."/>
            <person name="Chu J.S."/>
            <person name="Gimenez G."/>
            <person name="Irimia M."/>
            <person name="Rigden D.J."/>
            <person name="Fitzpatrick D.A."/>
            <person name="Lorenzo-Morales J."/>
            <person name="Bateman A."/>
            <person name="Chiu C.H."/>
            <person name="Tang P."/>
            <person name="Hegemann P."/>
            <person name="Fromm H."/>
            <person name="Raoult D."/>
            <person name="Greub G."/>
            <person name="Miranda-Saavedra D."/>
            <person name="Chen N."/>
            <person name="Nash P."/>
            <person name="Ginger M.L."/>
            <person name="Horn M."/>
            <person name="Schaap P."/>
            <person name="Caler L."/>
            <person name="Loftus B."/>
        </authorList>
    </citation>
    <scope>NUCLEOTIDE SEQUENCE [LARGE SCALE GENOMIC DNA]</scope>
    <source>
        <strain evidence="7 8">Neff</strain>
    </source>
</reference>
<comment type="similarity">
    <text evidence="4">Belongs to the PP2C family.</text>
</comment>
<evidence type="ECO:0000256" key="2">
    <source>
        <dbReference type="ARBA" id="ARBA00022801"/>
    </source>
</evidence>
<gene>
    <name evidence="7" type="ORF">ACA1_234790</name>
</gene>
<protein>
    <submittedName>
        <fullName evidence="7">Protein phosphatase 2C domain containing protein</fullName>
    </submittedName>
</protein>
<feature type="compositionally biased region" description="Basic and acidic residues" evidence="5">
    <location>
        <begin position="429"/>
        <end position="450"/>
    </location>
</feature>
<evidence type="ECO:0000259" key="6">
    <source>
        <dbReference type="PROSITE" id="PS51746"/>
    </source>
</evidence>
<dbReference type="GO" id="GO:0004722">
    <property type="term" value="F:protein serine/threonine phosphatase activity"/>
    <property type="evidence" value="ECO:0007669"/>
    <property type="project" value="InterPro"/>
</dbReference>
<dbReference type="InterPro" id="IPR036457">
    <property type="entry name" value="PPM-type-like_dom_sf"/>
</dbReference>
<dbReference type="GO" id="GO:0046872">
    <property type="term" value="F:metal ion binding"/>
    <property type="evidence" value="ECO:0007669"/>
    <property type="project" value="UniProtKB-KW"/>
</dbReference>
<dbReference type="InterPro" id="IPR015655">
    <property type="entry name" value="PP2C"/>
</dbReference>
<accession>L8H3L1</accession>
<feature type="domain" description="PPM-type phosphatase" evidence="6">
    <location>
        <begin position="7"/>
        <end position="656"/>
    </location>
</feature>
<dbReference type="GeneID" id="14919781"/>
<dbReference type="PROSITE" id="PS51746">
    <property type="entry name" value="PPM_2"/>
    <property type="match status" value="1"/>
</dbReference>
<dbReference type="RefSeq" id="XP_004341075.1">
    <property type="nucleotide sequence ID" value="XM_004341027.1"/>
</dbReference>
<dbReference type="VEuPathDB" id="AmoebaDB:ACA1_234790"/>
<dbReference type="AlphaFoldDB" id="L8H3L1"/>
<dbReference type="Pfam" id="PF00481">
    <property type="entry name" value="PP2C"/>
    <property type="match status" value="3"/>
</dbReference>
<feature type="region of interest" description="Disordered" evidence="5">
    <location>
        <begin position="429"/>
        <end position="541"/>
    </location>
</feature>
<evidence type="ECO:0000256" key="5">
    <source>
        <dbReference type="SAM" id="MobiDB-lite"/>
    </source>
</evidence>
<feature type="region of interest" description="Disordered" evidence="5">
    <location>
        <begin position="211"/>
        <end position="244"/>
    </location>
</feature>
<keyword evidence="3 4" id="KW-0904">Protein phosphatase</keyword>
<feature type="compositionally biased region" description="Basic and acidic residues" evidence="5">
    <location>
        <begin position="57"/>
        <end position="66"/>
    </location>
</feature>
<feature type="compositionally biased region" description="Basic and acidic residues" evidence="5">
    <location>
        <begin position="233"/>
        <end position="244"/>
    </location>
</feature>
<sequence>MELDFASFGVYSLAGKRHANEDRWVAFTHLHLCPNISAPAWQLKKKKKKKKGSKGGDGGKEEKSGNDDQADEGGYLPLSFFAVYDGHGGSLCVETVSTRLHKYIINQRTRGLFFLRDPELINEALIREAIRRGFEDMDREVIRTTEQKGDSSGSCAVVIILLYNRVFIAHAGDTRAVLGQVKGSGKGSLSEPFSPLPTRLYGAELKKTNSDSSIPGHIAQGGMMSSKSADSVTPRRWERRMSDEDRRVAERGKWTRKTLKNLRTIELTEDHKATNEKEKKRMKLKGGFVANGRVFGVLAMSPQEYQIRKIKGSGSVMRRNRDADALSDEHSSSSDDDDNNEKNESDNHKNESDNGGGNESGAVSTDVVATEERTAAAATGESATAERRASRRVTQQRGKELNAGLPFDNDELWGWVESQRLADLRAATDFEADEKARKAEKKAAKEKERAGAASSSSSEGHADADAGGGGGGGDGASPRHENGDGEGDGEGEKAKGGKKGRKGESYEAMTEKEMRRRQDKALKKRSKQIRKEREQLKEKERKVKEMAKIQERRGNAGEGVVVALPDIDCRTISTDDRFILIASDGLWDVCPSKESVKAVSQLYLEQQLQAAATPVVAAPAQSGVPVTMLRNICESVCRSARKGGSSDDITCLLIALHPTII</sequence>
<evidence type="ECO:0000313" key="8">
    <source>
        <dbReference type="Proteomes" id="UP000011083"/>
    </source>
</evidence>
<keyword evidence="8" id="KW-1185">Reference proteome</keyword>
<dbReference type="EMBL" id="KB007939">
    <property type="protein sequence ID" value="ELR19011.1"/>
    <property type="molecule type" value="Genomic_DNA"/>
</dbReference>
<dbReference type="SMART" id="SM00332">
    <property type="entry name" value="PP2Cc"/>
    <property type="match status" value="1"/>
</dbReference>
<feature type="compositionally biased region" description="Basic and acidic residues" evidence="5">
    <location>
        <begin position="319"/>
        <end position="333"/>
    </location>
</feature>
<dbReference type="OrthoDB" id="10264738at2759"/>
<evidence type="ECO:0000256" key="4">
    <source>
        <dbReference type="RuleBase" id="RU003465"/>
    </source>
</evidence>
<proteinExistence type="inferred from homology"/>
<dbReference type="OMA" id="NPAVFEY"/>
<evidence type="ECO:0000313" key="7">
    <source>
        <dbReference type="EMBL" id="ELR19011.1"/>
    </source>
</evidence>
<feature type="region of interest" description="Disordered" evidence="5">
    <location>
        <begin position="43"/>
        <end position="70"/>
    </location>
</feature>
<feature type="compositionally biased region" description="Basic residues" evidence="5">
    <location>
        <begin position="43"/>
        <end position="53"/>
    </location>
</feature>
<dbReference type="SUPFAM" id="SSF81606">
    <property type="entry name" value="PP2C-like"/>
    <property type="match status" value="2"/>
</dbReference>
<dbReference type="PROSITE" id="PS01032">
    <property type="entry name" value="PPM_1"/>
    <property type="match status" value="1"/>
</dbReference>
<keyword evidence="1" id="KW-0479">Metal-binding</keyword>
<feature type="region of interest" description="Disordered" evidence="5">
    <location>
        <begin position="311"/>
        <end position="407"/>
    </location>
</feature>
<keyword evidence="2 4" id="KW-0378">Hydrolase</keyword>
<dbReference type="STRING" id="1257118.L8H3L1"/>
<name>L8H3L1_ACACF</name>
<feature type="compositionally biased region" description="Basic and acidic residues" evidence="5">
    <location>
        <begin position="340"/>
        <end position="352"/>
    </location>
</feature>
<feature type="compositionally biased region" description="Basic and acidic residues" evidence="5">
    <location>
        <begin position="529"/>
        <end position="541"/>
    </location>
</feature>
<feature type="compositionally biased region" description="Gly residues" evidence="5">
    <location>
        <begin position="466"/>
        <end position="475"/>
    </location>
</feature>
<dbReference type="KEGG" id="acan:ACA1_234790"/>
<evidence type="ECO:0000256" key="1">
    <source>
        <dbReference type="ARBA" id="ARBA00022723"/>
    </source>
</evidence>
<dbReference type="CDD" id="cd00143">
    <property type="entry name" value="PP2Cc"/>
    <property type="match status" value="1"/>
</dbReference>